<feature type="compositionally biased region" description="Basic and acidic residues" evidence="1">
    <location>
        <begin position="9"/>
        <end position="24"/>
    </location>
</feature>
<protein>
    <submittedName>
        <fullName evidence="2">Uncharacterized protein</fullName>
    </submittedName>
</protein>
<evidence type="ECO:0000313" key="3">
    <source>
        <dbReference type="Proteomes" id="UP000266723"/>
    </source>
</evidence>
<proteinExistence type="predicted"/>
<feature type="region of interest" description="Disordered" evidence="1">
    <location>
        <begin position="1"/>
        <end position="51"/>
    </location>
</feature>
<sequence>MIENTTASMKDKWRRGDEAIRDFTEQPPEPIRTPSDDGDDPMEEDRVSTGRTIRRRKEKVAKHLKRGANEKEKENFQNRVFRIPLHKPFEEAYYSHRLWMDPNGFAKAIDGRTLHISQEDIADILQTSNGADNLFMHQRSNREQKTTKEFYNAAAYDPYGNRKFYWEEKDEYGVYKDDREFSRDLDGHTIPVHNKDIRRLLERASRDEPAYICLPEHASQFTQTKLAPEIYTKDEISEMFYGVCSELDRNKEVFQMKLDGVYYPLNDSISWLTTCMEEMKQDIARIQNATDTVRPQSIDIRQSPLLDIHHHASIDNRLAASIDTNPPCPHTIKSQLDFHTREEIDQLVEGIYRTLETTEERLDGRCDDIYFPMNLTISALTSKVEAIKGELVEIHSYIARRPEASISIDRRIKKSIDTNHSASIDIDTNRGKLVPKTTSDMSNPSYHGKEISADTYAALSRNQFNLESLGERL</sequence>
<comment type="caution">
    <text evidence="2">The sequence shown here is derived from an EMBL/GenBank/DDBJ whole genome shotgun (WGS) entry which is preliminary data.</text>
</comment>
<gene>
    <name evidence="2" type="ORF">DY000_02014378</name>
</gene>
<dbReference type="EMBL" id="QGKV02000759">
    <property type="protein sequence ID" value="KAF3565112.1"/>
    <property type="molecule type" value="Genomic_DNA"/>
</dbReference>
<evidence type="ECO:0000313" key="2">
    <source>
        <dbReference type="EMBL" id="KAF3565112.1"/>
    </source>
</evidence>
<evidence type="ECO:0000256" key="1">
    <source>
        <dbReference type="SAM" id="MobiDB-lite"/>
    </source>
</evidence>
<name>A0ABQ7D0G6_BRACR</name>
<accession>A0ABQ7D0G6</accession>
<reference evidence="2 3" key="1">
    <citation type="journal article" date="2020" name="BMC Genomics">
        <title>Intraspecific diversification of the crop wild relative Brassica cretica Lam. using demographic model selection.</title>
        <authorList>
            <person name="Kioukis A."/>
            <person name="Michalopoulou V.A."/>
            <person name="Briers L."/>
            <person name="Pirintsos S."/>
            <person name="Studholme D.J."/>
            <person name="Pavlidis P."/>
            <person name="Sarris P.F."/>
        </authorList>
    </citation>
    <scope>NUCLEOTIDE SEQUENCE [LARGE SCALE GENOMIC DNA]</scope>
    <source>
        <strain evidence="3">cv. PFS-1207/04</strain>
    </source>
</reference>
<keyword evidence="3" id="KW-1185">Reference proteome</keyword>
<organism evidence="2 3">
    <name type="scientific">Brassica cretica</name>
    <name type="common">Mustard</name>
    <dbReference type="NCBI Taxonomy" id="69181"/>
    <lineage>
        <taxon>Eukaryota</taxon>
        <taxon>Viridiplantae</taxon>
        <taxon>Streptophyta</taxon>
        <taxon>Embryophyta</taxon>
        <taxon>Tracheophyta</taxon>
        <taxon>Spermatophyta</taxon>
        <taxon>Magnoliopsida</taxon>
        <taxon>eudicotyledons</taxon>
        <taxon>Gunneridae</taxon>
        <taxon>Pentapetalae</taxon>
        <taxon>rosids</taxon>
        <taxon>malvids</taxon>
        <taxon>Brassicales</taxon>
        <taxon>Brassicaceae</taxon>
        <taxon>Brassiceae</taxon>
        <taxon>Brassica</taxon>
    </lineage>
</organism>
<dbReference type="Proteomes" id="UP000266723">
    <property type="component" value="Unassembled WGS sequence"/>
</dbReference>